<comment type="caution">
    <text evidence="3">The sequence shown here is derived from an EMBL/GenBank/DDBJ whole genome shotgun (WGS) entry which is preliminary data.</text>
</comment>
<dbReference type="InterPro" id="IPR007557">
    <property type="entry name" value="PSP1_C"/>
</dbReference>
<feature type="region of interest" description="Disordered" evidence="1">
    <location>
        <begin position="606"/>
        <end position="625"/>
    </location>
</feature>
<dbReference type="PANTHER" id="PTHR43830">
    <property type="entry name" value="PROTEIN PSP1"/>
    <property type="match status" value="1"/>
</dbReference>
<feature type="region of interest" description="Disordered" evidence="1">
    <location>
        <begin position="474"/>
        <end position="499"/>
    </location>
</feature>
<feature type="compositionally biased region" description="Low complexity" evidence="1">
    <location>
        <begin position="143"/>
        <end position="165"/>
    </location>
</feature>
<feature type="region of interest" description="Disordered" evidence="1">
    <location>
        <begin position="862"/>
        <end position="897"/>
    </location>
</feature>
<organism evidence="3 4">
    <name type="scientific">Linnemannia hyalina</name>
    <dbReference type="NCBI Taxonomy" id="64524"/>
    <lineage>
        <taxon>Eukaryota</taxon>
        <taxon>Fungi</taxon>
        <taxon>Fungi incertae sedis</taxon>
        <taxon>Mucoromycota</taxon>
        <taxon>Mortierellomycotina</taxon>
        <taxon>Mortierellomycetes</taxon>
        <taxon>Mortierellales</taxon>
        <taxon>Mortierellaceae</taxon>
        <taxon>Linnemannia</taxon>
    </lineage>
</organism>
<dbReference type="PANTHER" id="PTHR43830:SF3">
    <property type="entry name" value="PROTEIN PSP1"/>
    <property type="match status" value="1"/>
</dbReference>
<dbReference type="EMBL" id="JAHRHY010000009">
    <property type="protein sequence ID" value="KAG9066770.1"/>
    <property type="molecule type" value="Genomic_DNA"/>
</dbReference>
<feature type="region of interest" description="Disordered" evidence="1">
    <location>
        <begin position="548"/>
        <end position="573"/>
    </location>
</feature>
<feature type="compositionally biased region" description="Low complexity" evidence="1">
    <location>
        <begin position="914"/>
        <end position="923"/>
    </location>
</feature>
<dbReference type="AlphaFoldDB" id="A0A9P7XT20"/>
<feature type="compositionally biased region" description="Polar residues" evidence="1">
    <location>
        <begin position="1"/>
        <end position="15"/>
    </location>
</feature>
<feature type="domain" description="PSP1 C-terminal" evidence="2">
    <location>
        <begin position="771"/>
        <end position="856"/>
    </location>
</feature>
<feature type="compositionally biased region" description="Polar residues" evidence="1">
    <location>
        <begin position="70"/>
        <end position="100"/>
    </location>
</feature>
<feature type="compositionally biased region" description="Low complexity" evidence="1">
    <location>
        <begin position="884"/>
        <end position="897"/>
    </location>
</feature>
<feature type="region of interest" description="Disordered" evidence="1">
    <location>
        <begin position="512"/>
        <end position="532"/>
    </location>
</feature>
<sequence>MDGKHSSSSGMVTPPTTLPYPIHPQTHHTHTPVSPTSPTTADSTWKVVGSPPRRSSLSPPADQQRRRTATDSNNDSNLAFSDINNTTTLAHASNANSKSTQDLKKISASDNSLKPTDKHESANTTQAQVSPDAVRAVAPRENSQSSSVVLSLSSSSSSAPLSSLSSSASAYSHVQAFAHQHHPLAALPGAHNHSPSSPHDPLSPSESTSTPLLPPTTTLAQTPNTPCPTNQALSSGTFASVSSSTRLDELLGEPVSPLHIKTTPSAGLSRGSRPDQGLSFGPSDSNAHQGRTSGRVGGLESPLSMSSFIWNGRMETQESRDPAASLAAGFGGMTIHGRNDDSSGKGGTFFPMSSALNADPFVPKHYRPSRSLSLSEPLGFPVGGFSNNHNTLQQQHQHQRRNSNSDFVAQDEQESINPFRAPLPTMEEEYEENFEPRASRNRSYSTSATFGLSGKNYGGLSSAFFSSVEPSDPFMSSSYSGSSPSAMGFSQPQEQPSFRTRKYSAGLTWPSVPHHGMDQGRPSIAPPVHRRSVTSNSYVSPIWESPDAYVSSRPTEETERVEPQRPLRRFSLAPSSGFQNYDRFLENEHFGGSPVLGGYNGSRYSDGDYSLQQRRHSDAGHSGPYVRSSAAPFNLASSLDSLTSDGNDDSNSWDLKEEYEHDGYQASHSSNSHNLGKGLTLSQLSHHGSLYVVEFKAGRNDLFYVADNSGLSLKRGDLVIVEADRGKDLGKITNDSITPQNIQDLQRQHAEAAVIASQHDGARAPKEIHPKRIFRLAHTSEITQLVTKNQDEVKAMLVCQTKVRQKKLPMEVVDAEFQWDRRKLTFYFHADHRIDFRELVRELFKIYKTRIWMYAVNPTMSSSAAPTSPLQAPRQSSPPHDITPPSASPASPLPLQNSSSAYHSTYNYLSSPTIQQQSFQQHPQQRHQGHHSQQQQPQPHAMHFPIGYHPHPAQLEEMMTQMQTQYFSGQPQPFYNNSSFQQDHGPTDNEPSQGSFYDRHHPLQPPHQLM</sequence>
<dbReference type="PROSITE" id="PS51411">
    <property type="entry name" value="PSP1_C"/>
    <property type="match status" value="1"/>
</dbReference>
<evidence type="ECO:0000313" key="4">
    <source>
        <dbReference type="Proteomes" id="UP000707451"/>
    </source>
</evidence>
<evidence type="ECO:0000313" key="3">
    <source>
        <dbReference type="EMBL" id="KAG9066770.1"/>
    </source>
</evidence>
<keyword evidence="4" id="KW-1185">Reference proteome</keyword>
<dbReference type="GO" id="GO:0005737">
    <property type="term" value="C:cytoplasm"/>
    <property type="evidence" value="ECO:0007669"/>
    <property type="project" value="TreeGrafter"/>
</dbReference>
<feature type="region of interest" description="Disordered" evidence="1">
    <location>
        <begin position="914"/>
        <end position="949"/>
    </location>
</feature>
<feature type="region of interest" description="Disordered" evidence="1">
    <location>
        <begin position="252"/>
        <end position="301"/>
    </location>
</feature>
<evidence type="ECO:0000256" key="1">
    <source>
        <dbReference type="SAM" id="MobiDB-lite"/>
    </source>
</evidence>
<feature type="region of interest" description="Disordered" evidence="1">
    <location>
        <begin position="968"/>
        <end position="1010"/>
    </location>
</feature>
<feature type="region of interest" description="Disordered" evidence="1">
    <location>
        <begin position="1"/>
        <end position="165"/>
    </location>
</feature>
<proteinExistence type="predicted"/>
<dbReference type="Pfam" id="PF04468">
    <property type="entry name" value="PSP1"/>
    <property type="match status" value="1"/>
</dbReference>
<feature type="compositionally biased region" description="Polar residues" evidence="1">
    <location>
        <begin position="968"/>
        <end position="995"/>
    </location>
</feature>
<dbReference type="Proteomes" id="UP000707451">
    <property type="component" value="Unassembled WGS sequence"/>
</dbReference>
<gene>
    <name evidence="3" type="ORF">KI688_012681</name>
</gene>
<accession>A0A9P7XT20</accession>
<feature type="compositionally biased region" description="Low complexity" evidence="1">
    <location>
        <begin position="474"/>
        <end position="490"/>
    </location>
</feature>
<feature type="compositionally biased region" description="Low complexity" evidence="1">
    <location>
        <begin position="194"/>
        <end position="224"/>
    </location>
</feature>
<name>A0A9P7XT20_9FUNG</name>
<dbReference type="NCBIfam" id="NF041131">
    <property type="entry name" value="RicT_YaaT_fam"/>
    <property type="match status" value="1"/>
</dbReference>
<dbReference type="InterPro" id="IPR047767">
    <property type="entry name" value="PSP1-like"/>
</dbReference>
<feature type="compositionally biased region" description="Polar residues" evidence="1">
    <location>
        <begin position="282"/>
        <end position="292"/>
    </location>
</feature>
<dbReference type="OrthoDB" id="243127at2759"/>
<reference evidence="3" key="1">
    <citation type="submission" date="2021-06" db="EMBL/GenBank/DDBJ databases">
        <title>Genome Sequence of Mortierella hyaline Strain SCG-10, a Cold-Adapted, Nitrate-Reducing Fungus Isolated from Soil in Minnesota, USA.</title>
        <authorList>
            <person name="Aldossari N."/>
        </authorList>
    </citation>
    <scope>NUCLEOTIDE SEQUENCE</scope>
    <source>
        <strain evidence="3">SCG-10</strain>
    </source>
</reference>
<feature type="region of interest" description="Disordered" evidence="1">
    <location>
        <begin position="387"/>
        <end position="413"/>
    </location>
</feature>
<feature type="region of interest" description="Disordered" evidence="1">
    <location>
        <begin position="186"/>
        <end position="240"/>
    </location>
</feature>
<feature type="compositionally biased region" description="Low complexity" evidence="1">
    <location>
        <begin position="387"/>
        <end position="396"/>
    </location>
</feature>
<feature type="compositionally biased region" description="Low complexity" evidence="1">
    <location>
        <begin position="31"/>
        <end position="60"/>
    </location>
</feature>
<protein>
    <recommendedName>
        <fullName evidence="2">PSP1 C-terminal domain-containing protein</fullName>
    </recommendedName>
</protein>
<feature type="compositionally biased region" description="Basic and acidic residues" evidence="1">
    <location>
        <begin position="554"/>
        <end position="565"/>
    </location>
</feature>
<evidence type="ECO:0000259" key="2">
    <source>
        <dbReference type="PROSITE" id="PS51411"/>
    </source>
</evidence>
<feature type="compositionally biased region" description="Low complexity" evidence="1">
    <location>
        <begin position="931"/>
        <end position="940"/>
    </location>
</feature>